<evidence type="ECO:0000259" key="4">
    <source>
        <dbReference type="PROSITE" id="PS50110"/>
    </source>
</evidence>
<keyword evidence="1 2" id="KW-0597">Phosphoprotein</keyword>
<sequence length="155" mass="16894">MMAMREESKRILLVDDSRDSADVMAELFHYMGHETQRAYEGIDALAIAAWFSPQVIIPDLSMPNMDGLAVSRALRRMPNVCDAAIIILTGFWGRTAAAAEKRGVDLVMMKPANLENVLSGMHAVIRMRQQGSGAAGWRPSAWPPASAGSGLPARR</sequence>
<dbReference type="PANTHER" id="PTHR44591">
    <property type="entry name" value="STRESS RESPONSE REGULATOR PROTEIN 1"/>
    <property type="match status" value="1"/>
</dbReference>
<dbReference type="InterPro" id="IPR050595">
    <property type="entry name" value="Bact_response_regulator"/>
</dbReference>
<evidence type="ECO:0000256" key="1">
    <source>
        <dbReference type="ARBA" id="ARBA00022553"/>
    </source>
</evidence>
<organism evidence="5 6">
    <name type="scientific">Pseudoduganella lurida</name>
    <dbReference type="NCBI Taxonomy" id="1036180"/>
    <lineage>
        <taxon>Bacteria</taxon>
        <taxon>Pseudomonadati</taxon>
        <taxon>Pseudomonadota</taxon>
        <taxon>Betaproteobacteria</taxon>
        <taxon>Burkholderiales</taxon>
        <taxon>Oxalobacteraceae</taxon>
        <taxon>Telluria group</taxon>
        <taxon>Pseudoduganella</taxon>
    </lineage>
</organism>
<dbReference type="InterPro" id="IPR011006">
    <property type="entry name" value="CheY-like_superfamily"/>
</dbReference>
<dbReference type="GO" id="GO:0000160">
    <property type="term" value="P:phosphorelay signal transduction system"/>
    <property type="evidence" value="ECO:0007669"/>
    <property type="project" value="InterPro"/>
</dbReference>
<dbReference type="SMART" id="SM00448">
    <property type="entry name" value="REC"/>
    <property type="match status" value="1"/>
</dbReference>
<protein>
    <submittedName>
        <fullName evidence="5">Two-component system CheB/CheR fusion protein</fullName>
    </submittedName>
</protein>
<dbReference type="PANTHER" id="PTHR44591:SF3">
    <property type="entry name" value="RESPONSE REGULATORY DOMAIN-CONTAINING PROTEIN"/>
    <property type="match status" value="1"/>
</dbReference>
<dbReference type="Gene3D" id="3.40.50.2300">
    <property type="match status" value="1"/>
</dbReference>
<feature type="domain" description="Response regulatory" evidence="4">
    <location>
        <begin position="10"/>
        <end position="125"/>
    </location>
</feature>
<evidence type="ECO:0000313" key="5">
    <source>
        <dbReference type="EMBL" id="TWI62588.1"/>
    </source>
</evidence>
<dbReference type="SUPFAM" id="SSF52172">
    <property type="entry name" value="CheY-like"/>
    <property type="match status" value="1"/>
</dbReference>
<comment type="caution">
    <text evidence="5">The sequence shown here is derived from an EMBL/GenBank/DDBJ whole genome shotgun (WGS) entry which is preliminary data.</text>
</comment>
<dbReference type="InterPro" id="IPR001789">
    <property type="entry name" value="Sig_transdc_resp-reg_receiver"/>
</dbReference>
<proteinExistence type="predicted"/>
<dbReference type="RefSeq" id="WP_145651446.1">
    <property type="nucleotide sequence ID" value="NZ_VLLB01000008.1"/>
</dbReference>
<dbReference type="Proteomes" id="UP000318431">
    <property type="component" value="Unassembled WGS sequence"/>
</dbReference>
<feature type="region of interest" description="Disordered" evidence="3">
    <location>
        <begin position="134"/>
        <end position="155"/>
    </location>
</feature>
<evidence type="ECO:0000256" key="3">
    <source>
        <dbReference type="SAM" id="MobiDB-lite"/>
    </source>
</evidence>
<reference evidence="5 6" key="1">
    <citation type="journal article" date="2015" name="Stand. Genomic Sci.">
        <title>Genomic Encyclopedia of Bacterial and Archaeal Type Strains, Phase III: the genomes of soil and plant-associated and newly described type strains.</title>
        <authorList>
            <person name="Whitman W.B."/>
            <person name="Woyke T."/>
            <person name="Klenk H.P."/>
            <person name="Zhou Y."/>
            <person name="Lilburn T.G."/>
            <person name="Beck B.J."/>
            <person name="De Vos P."/>
            <person name="Vandamme P."/>
            <person name="Eisen J.A."/>
            <person name="Garrity G."/>
            <person name="Hugenholtz P."/>
            <person name="Kyrpides N.C."/>
        </authorList>
    </citation>
    <scope>NUCLEOTIDE SEQUENCE [LARGE SCALE GENOMIC DNA]</scope>
    <source>
        <strain evidence="5 6">CGMCC 1.10822</strain>
    </source>
</reference>
<gene>
    <name evidence="5" type="ORF">IP91_04109</name>
</gene>
<evidence type="ECO:0000313" key="6">
    <source>
        <dbReference type="Proteomes" id="UP000318431"/>
    </source>
</evidence>
<dbReference type="AlphaFoldDB" id="A0A562R0I3"/>
<name>A0A562R0I3_9BURK</name>
<evidence type="ECO:0000256" key="2">
    <source>
        <dbReference type="PROSITE-ProRule" id="PRU00169"/>
    </source>
</evidence>
<dbReference type="PROSITE" id="PS50110">
    <property type="entry name" value="RESPONSE_REGULATORY"/>
    <property type="match status" value="1"/>
</dbReference>
<feature type="modified residue" description="4-aspartylphosphate" evidence="2">
    <location>
        <position position="59"/>
    </location>
</feature>
<accession>A0A562R0I3</accession>
<dbReference type="Pfam" id="PF00072">
    <property type="entry name" value="Response_reg"/>
    <property type="match status" value="1"/>
</dbReference>
<keyword evidence="6" id="KW-1185">Reference proteome</keyword>
<dbReference type="EMBL" id="VLLB01000008">
    <property type="protein sequence ID" value="TWI62588.1"/>
    <property type="molecule type" value="Genomic_DNA"/>
</dbReference>
<dbReference type="OrthoDB" id="5421695at2"/>